<feature type="region of interest" description="Disordered" evidence="1">
    <location>
        <begin position="94"/>
        <end position="119"/>
    </location>
</feature>
<organism evidence="2 3">
    <name type="scientific">Streptomyces canarius</name>
    <dbReference type="NCBI Taxonomy" id="285453"/>
    <lineage>
        <taxon>Bacteria</taxon>
        <taxon>Bacillati</taxon>
        <taxon>Actinomycetota</taxon>
        <taxon>Actinomycetes</taxon>
        <taxon>Kitasatosporales</taxon>
        <taxon>Streptomycetaceae</taxon>
        <taxon>Streptomyces</taxon>
    </lineage>
</organism>
<feature type="region of interest" description="Disordered" evidence="1">
    <location>
        <begin position="1"/>
        <end position="61"/>
    </location>
</feature>
<reference evidence="3" key="1">
    <citation type="journal article" date="2019" name="Int. J. Syst. Evol. Microbiol.">
        <title>The Global Catalogue of Microorganisms (GCM) 10K type strain sequencing project: providing services to taxonomists for standard genome sequencing and annotation.</title>
        <authorList>
            <consortium name="The Broad Institute Genomics Platform"/>
            <consortium name="The Broad Institute Genome Sequencing Center for Infectious Disease"/>
            <person name="Wu L."/>
            <person name="Ma J."/>
        </authorList>
    </citation>
    <scope>NUCLEOTIDE SEQUENCE [LARGE SCALE GENOMIC DNA]</scope>
    <source>
        <strain evidence="3">JCM 4733</strain>
    </source>
</reference>
<gene>
    <name evidence="2" type="ORF">GCM10010345_89060</name>
</gene>
<keyword evidence="3" id="KW-1185">Reference proteome</keyword>
<evidence type="ECO:0000313" key="2">
    <source>
        <dbReference type="EMBL" id="GHA72326.1"/>
    </source>
</evidence>
<sequence>MEGTGSIGPVLARRMPAQDVERREPALPDRTDRRRRGTSDPLAARNAARAVRARTRGGDAEDAVAQAIRITLRQSRAAESEASFAAHRVLLGPSDLASPQPGGDRQANAALRYRGVRET</sequence>
<proteinExistence type="predicted"/>
<dbReference type="EMBL" id="BMVN01000085">
    <property type="protein sequence ID" value="GHA72326.1"/>
    <property type="molecule type" value="Genomic_DNA"/>
</dbReference>
<evidence type="ECO:0008006" key="4">
    <source>
        <dbReference type="Google" id="ProtNLM"/>
    </source>
</evidence>
<evidence type="ECO:0000256" key="1">
    <source>
        <dbReference type="SAM" id="MobiDB-lite"/>
    </source>
</evidence>
<protein>
    <recommendedName>
        <fullName evidence="4">ANTAR domain-containing protein</fullName>
    </recommendedName>
</protein>
<accession>A0ABQ3DBW6</accession>
<comment type="caution">
    <text evidence="2">The sequence shown here is derived from an EMBL/GenBank/DDBJ whole genome shotgun (WGS) entry which is preliminary data.</text>
</comment>
<name>A0ABQ3DBW6_9ACTN</name>
<dbReference type="Proteomes" id="UP000653644">
    <property type="component" value="Unassembled WGS sequence"/>
</dbReference>
<feature type="compositionally biased region" description="Basic and acidic residues" evidence="1">
    <location>
        <begin position="19"/>
        <end position="32"/>
    </location>
</feature>
<evidence type="ECO:0000313" key="3">
    <source>
        <dbReference type="Proteomes" id="UP000653644"/>
    </source>
</evidence>